<dbReference type="RefSeq" id="WP_139077379.1">
    <property type="nucleotide sequence ID" value="NZ_CZPZ01000031.1"/>
</dbReference>
<protein>
    <recommendedName>
        <fullName evidence="3">PIN domain-containing protein</fullName>
    </recommendedName>
</protein>
<evidence type="ECO:0008006" key="3">
    <source>
        <dbReference type="Google" id="ProtNLM"/>
    </source>
</evidence>
<dbReference type="EMBL" id="CZPZ01000031">
    <property type="protein sequence ID" value="CUS37800.1"/>
    <property type="molecule type" value="Genomic_DNA"/>
</dbReference>
<dbReference type="OrthoDB" id="32841at2"/>
<organism evidence="1 2">
    <name type="scientific">Candidatus Nitrospira nitrificans</name>
    <dbReference type="NCBI Taxonomy" id="1742973"/>
    <lineage>
        <taxon>Bacteria</taxon>
        <taxon>Pseudomonadati</taxon>
        <taxon>Nitrospirota</taxon>
        <taxon>Nitrospiria</taxon>
        <taxon>Nitrospirales</taxon>
        <taxon>Nitrospiraceae</taxon>
        <taxon>Nitrospira</taxon>
    </lineage>
</organism>
<accession>A0A0S4LMP4</accession>
<dbReference type="Proteomes" id="UP000198736">
    <property type="component" value="Unassembled WGS sequence"/>
</dbReference>
<dbReference type="STRING" id="1742973.COMA2_40032"/>
<dbReference type="AlphaFoldDB" id="A0A0S4LMP4"/>
<evidence type="ECO:0000313" key="1">
    <source>
        <dbReference type="EMBL" id="CUS37800.1"/>
    </source>
</evidence>
<proteinExistence type="predicted"/>
<sequence>MPRTHLVTSAYALEEARRNLSSGQQQAELERLCRSVEVVSVLPPQGELSILRKLPENDRPILWAAISVRATHLLSGDFKAFGRFYGQTINGVTIMPPAVYLNGHRE</sequence>
<reference evidence="2" key="1">
    <citation type="submission" date="2015-10" db="EMBL/GenBank/DDBJ databases">
        <authorList>
            <person name="Luecker S."/>
            <person name="Luecker S."/>
        </authorList>
    </citation>
    <scope>NUCLEOTIDE SEQUENCE [LARGE SCALE GENOMIC DNA]</scope>
</reference>
<keyword evidence="2" id="KW-1185">Reference proteome</keyword>
<evidence type="ECO:0000313" key="2">
    <source>
        <dbReference type="Proteomes" id="UP000198736"/>
    </source>
</evidence>
<gene>
    <name evidence="1" type="ORF">COMA2_40032</name>
</gene>
<name>A0A0S4LMP4_9BACT</name>